<keyword evidence="9" id="KW-1185">Reference proteome</keyword>
<keyword evidence="4" id="KW-1133">Transmembrane helix</keyword>
<dbReference type="Proteomes" id="UP000076837">
    <property type="component" value="Unassembled WGS sequence"/>
</dbReference>
<comment type="caution">
    <text evidence="8">The sequence shown here is derived from an EMBL/GenBank/DDBJ whole genome shotgun (WGS) entry which is preliminary data.</text>
</comment>
<dbReference type="SMART" id="SM00315">
    <property type="entry name" value="RGS"/>
    <property type="match status" value="1"/>
</dbReference>
<dbReference type="InterPro" id="IPR006968">
    <property type="entry name" value="RUS_fam"/>
</dbReference>
<evidence type="ECO:0000256" key="2">
    <source>
        <dbReference type="ARBA" id="ARBA00007558"/>
    </source>
</evidence>
<proteinExistence type="inferred from homology"/>
<protein>
    <submittedName>
        <fullName evidence="8">Termination of G-protein coupled receptor signaling pathway</fullName>
    </submittedName>
</protein>
<evidence type="ECO:0000313" key="8">
    <source>
        <dbReference type="EMBL" id="KZM25254.1"/>
    </source>
</evidence>
<organism evidence="8 9">
    <name type="scientific">Didymella rabiei</name>
    <name type="common">Chickpea ascochyta blight fungus</name>
    <name type="synonym">Mycosphaerella rabiei</name>
    <dbReference type="NCBI Taxonomy" id="5454"/>
    <lineage>
        <taxon>Eukaryota</taxon>
        <taxon>Fungi</taxon>
        <taxon>Dikarya</taxon>
        <taxon>Ascomycota</taxon>
        <taxon>Pezizomycotina</taxon>
        <taxon>Dothideomycetes</taxon>
        <taxon>Pleosporomycetidae</taxon>
        <taxon>Pleosporales</taxon>
        <taxon>Pleosporineae</taxon>
        <taxon>Didymellaceae</taxon>
        <taxon>Ascochyta</taxon>
    </lineage>
</organism>
<feature type="compositionally biased region" description="Polar residues" evidence="6">
    <location>
        <begin position="461"/>
        <end position="479"/>
    </location>
</feature>
<evidence type="ECO:0000256" key="6">
    <source>
        <dbReference type="SAM" id="MobiDB-lite"/>
    </source>
</evidence>
<dbReference type="Pfam" id="PF00615">
    <property type="entry name" value="RGS"/>
    <property type="match status" value="1"/>
</dbReference>
<evidence type="ECO:0000256" key="3">
    <source>
        <dbReference type="ARBA" id="ARBA00022692"/>
    </source>
</evidence>
<evidence type="ECO:0000256" key="5">
    <source>
        <dbReference type="ARBA" id="ARBA00023136"/>
    </source>
</evidence>
<dbReference type="SUPFAM" id="SSF48097">
    <property type="entry name" value="Regulator of G-protein signaling, RGS"/>
    <property type="match status" value="1"/>
</dbReference>
<comment type="similarity">
    <text evidence="2">Belongs to the RUS1 family.</text>
</comment>
<dbReference type="InterPro" id="IPR044926">
    <property type="entry name" value="RGS_subdomain_2"/>
</dbReference>
<evidence type="ECO:0000259" key="7">
    <source>
        <dbReference type="PROSITE" id="PS50132"/>
    </source>
</evidence>
<accession>A0A163HE88</accession>
<evidence type="ECO:0000256" key="4">
    <source>
        <dbReference type="ARBA" id="ARBA00022989"/>
    </source>
</evidence>
<dbReference type="AlphaFoldDB" id="A0A163HE88"/>
<name>A0A163HE88_DIDRA</name>
<dbReference type="PANTHER" id="PTHR12770:SF31">
    <property type="entry name" value="RUS FAMILY MEMBER 1"/>
    <property type="match status" value="1"/>
</dbReference>
<reference evidence="8 9" key="1">
    <citation type="journal article" date="2016" name="Sci. Rep.">
        <title>Draft genome sequencing and secretome analysis of fungal phytopathogen Ascochyta rabiei provides insight into the necrotrophic effector repertoire.</title>
        <authorList>
            <person name="Verma S."/>
            <person name="Gazara R.K."/>
            <person name="Nizam S."/>
            <person name="Parween S."/>
            <person name="Chattopadhyay D."/>
            <person name="Verma P.K."/>
        </authorList>
    </citation>
    <scope>NUCLEOTIDE SEQUENCE [LARGE SCALE GENOMIC DNA]</scope>
    <source>
        <strain evidence="8 9">ArDII</strain>
    </source>
</reference>
<feature type="region of interest" description="Disordered" evidence="6">
    <location>
        <begin position="844"/>
        <end position="944"/>
    </location>
</feature>
<dbReference type="GO" id="GO:0016020">
    <property type="term" value="C:membrane"/>
    <property type="evidence" value="ECO:0007669"/>
    <property type="project" value="UniProtKB-SubCell"/>
</dbReference>
<keyword evidence="3" id="KW-0812">Transmembrane</keyword>
<feature type="region of interest" description="Disordered" evidence="6">
    <location>
        <begin position="506"/>
        <end position="525"/>
    </location>
</feature>
<sequence>MSTSKRIEITEQDEAGIVTSTYIASGDSRVDIILHQETKGYTQQILDVFLPAGYPQSVTEDYIQYQIYDSLQAFSSSIAGLLASRAVLEGVGVGDSTASPTSALLLSILQESMGRLATILFAHRLGTSLEPECKMYRLAADVFIDTAMILNYLSPALPKPARVAVLSFSSCLRALCGVCAGSAKASLSAHFAKRGNLGELNAKDSSQETIISLLGMLAGSLVVSWVHSPLATWATLMGLLAVHLGTNYAAVKAVRMTRLNRQRANILFGTILQHGKVLSPREVSERERVFERDGVLRWADDGIAGYCRIGVSLQVLLSRLGTPHERTGSTTLETVKLPELLQVYAAEAYLVWYSELHSEALIVLKKECTAVDQLRAWTQALLLAQRRRPGSNSLDASASGRLTELRHTLAETQKLFGHFRPLLITTAGPLVSNPDGISEPPSHLRPACVTVRRVDTCALPSTQHPAPSTQHPALSTQHPAPTPCSLQPAHPTTRSLAPHRTRLPACTTWPSRLQPDHTRPRSAAPLYYRTPPASVSVSPFEKHQQTPSSTAPGLSVALVHCHPSAHTSKEPAVRPLVSAAPPPPPPSTALDAAALGALAQSIAPQSCPCETLEEQSKKTARRVYKQFWRSVMISRKPEPQALSIRTNSIISSPASSFDGFDGGEIKMALSDCQKAPLTVSIPKNIPSPHSRKPNLAEILANNAPPPYTLTSFMAFLSQNHCLENLEFTMDASRYRKHYSKMVNRHPGTPISPLSDECAYVLMLWRRLIDAYIRESGPREVNLPAEVRDNLLALSDSYVPPHPSTLDEAVAKIYELMEEGVLLSFLNSVSPQSAHPSIMSHESYTASVNRSATRSYDERSVSHKHVPAHQRASAPSSLTAGFMHSRPFSHSRFHSQPTSSGSPVTRVTSGYTSGSDTMTDDTGSASPSMSDPLTPPGTPPMSDYPMVESTHIYYENGSHSGTPSPRTSRVEHNGIGAATRDSWKRVSSKLWPKKKSGGQLREDEHMVVDSPGGFI</sequence>
<feature type="compositionally biased region" description="Polar residues" evidence="6">
    <location>
        <begin position="844"/>
        <end position="853"/>
    </location>
</feature>
<feature type="domain" description="RGS" evidence="7">
    <location>
        <begin position="712"/>
        <end position="827"/>
    </location>
</feature>
<dbReference type="InterPro" id="IPR036305">
    <property type="entry name" value="RGS_sf"/>
</dbReference>
<dbReference type="Gene3D" id="1.10.167.10">
    <property type="entry name" value="Regulator of G-protein Signalling 4, domain 2"/>
    <property type="match status" value="1"/>
</dbReference>
<dbReference type="PANTHER" id="PTHR12770">
    <property type="entry name" value="RUS1 FAMILY PROTEIN C16ORF58"/>
    <property type="match status" value="1"/>
</dbReference>
<feature type="compositionally biased region" description="Polar residues" evidence="6">
    <location>
        <begin position="895"/>
        <end position="906"/>
    </location>
</feature>
<evidence type="ECO:0000313" key="9">
    <source>
        <dbReference type="Proteomes" id="UP000076837"/>
    </source>
</evidence>
<dbReference type="InterPro" id="IPR016137">
    <property type="entry name" value="RGS"/>
</dbReference>
<feature type="compositionally biased region" description="Low complexity" evidence="6">
    <location>
        <begin position="907"/>
        <end position="925"/>
    </location>
</feature>
<dbReference type="PROSITE" id="PS50132">
    <property type="entry name" value="RGS"/>
    <property type="match status" value="1"/>
</dbReference>
<keyword evidence="5" id="KW-0472">Membrane</keyword>
<feature type="region of interest" description="Disordered" evidence="6">
    <location>
        <begin position="461"/>
        <end position="501"/>
    </location>
</feature>
<dbReference type="InterPro" id="IPR054549">
    <property type="entry name" value="UVB_sens_RUS_dom"/>
</dbReference>
<keyword evidence="8" id="KW-0675">Receptor</keyword>
<dbReference type="EMBL" id="JYNV01000132">
    <property type="protein sequence ID" value="KZM25254.1"/>
    <property type="molecule type" value="Genomic_DNA"/>
</dbReference>
<dbReference type="Pfam" id="PF04884">
    <property type="entry name" value="UVB_sens_prot"/>
    <property type="match status" value="1"/>
</dbReference>
<comment type="subcellular location">
    <subcellularLocation>
        <location evidence="1">Membrane</location>
    </subcellularLocation>
</comment>
<feature type="region of interest" description="Disordered" evidence="6">
    <location>
        <begin position="565"/>
        <end position="587"/>
    </location>
</feature>
<gene>
    <name evidence="8" type="ORF">ST47_g3620</name>
</gene>
<evidence type="ECO:0000256" key="1">
    <source>
        <dbReference type="ARBA" id="ARBA00004370"/>
    </source>
</evidence>
<dbReference type="CDD" id="cd07440">
    <property type="entry name" value="RGS"/>
    <property type="match status" value="1"/>
</dbReference>